<comment type="cofactor">
    <cofactor evidence="1">
        <name>pyridoxal 5'-phosphate</name>
        <dbReference type="ChEBI" id="CHEBI:597326"/>
    </cofactor>
</comment>
<gene>
    <name evidence="4" type="ORF">SAMN06265219_10669</name>
</gene>
<dbReference type="PANTHER" id="PTHR43727">
    <property type="entry name" value="DIAMINOPIMELATE DECARBOXYLASE"/>
    <property type="match status" value="1"/>
</dbReference>
<dbReference type="Gene3D" id="3.20.20.10">
    <property type="entry name" value="Alanine racemase"/>
    <property type="match status" value="1"/>
</dbReference>
<dbReference type="PANTHER" id="PTHR43727:SF2">
    <property type="entry name" value="GROUP IV DECARBOXYLASE"/>
    <property type="match status" value="1"/>
</dbReference>
<dbReference type="InterPro" id="IPR042152">
    <property type="entry name" value="Y4yA-like"/>
</dbReference>
<dbReference type="AlphaFoldDB" id="A0A521CQI1"/>
<organism evidence="4 5">
    <name type="scientific">Gracilimonas mengyeensis</name>
    <dbReference type="NCBI Taxonomy" id="1302730"/>
    <lineage>
        <taxon>Bacteria</taxon>
        <taxon>Pseudomonadati</taxon>
        <taxon>Balneolota</taxon>
        <taxon>Balneolia</taxon>
        <taxon>Balneolales</taxon>
        <taxon>Balneolaceae</taxon>
        <taxon>Gracilimonas</taxon>
    </lineage>
</organism>
<name>A0A521CQI1_9BACT</name>
<protein>
    <submittedName>
        <fullName evidence="4">Diaminopimelate decarboxylase</fullName>
    </submittedName>
</protein>
<evidence type="ECO:0000256" key="1">
    <source>
        <dbReference type="ARBA" id="ARBA00001933"/>
    </source>
</evidence>
<sequence>MNTGFFPPLTPITSPWMHDLLADKEALKTLFEQHGSPINVHQMEPFEANYETYQAVFNRHEVKHKVFFARKANKCRAYVQKAKELDIGVDVASYQELKQCLDLGCDSENLVLTAAIKTERLVRLALANDVLIVLDNEEECSLINRIAGELGKTPTVALRISGFRFEGEKLYSRFGFDIEKAQEFITQGLGTHNAHHNLRFGGFHFHLDGYSIRQRAEALLQTIELSETLAGQHIETSFIDIGGGLLTRYVAARDEWMTFWEELKKALQGKREPVTFGNNPLGFVTREDKVEGKPNVYPYFNETPKAKFLEHVLSYEDPQGNTVAERLREQDIELRIEPGRSLLDQVGMTMAKVAHRKKDMRGDWLVGLEMNRSQLFSSSEDFLVDPLFVSMQPSVEIQEPASVYFTGAYCLEQDIILKRKITLPQLPEIGDVIAFPNTAGYMMHFYETRSHLHPFTKNVIMNADSPTEFTMDTDI</sequence>
<proteinExistence type="predicted"/>
<dbReference type="InterPro" id="IPR029066">
    <property type="entry name" value="PLP-binding_barrel"/>
</dbReference>
<accession>A0A521CQI1</accession>
<dbReference type="GO" id="GO:0009089">
    <property type="term" value="P:lysine biosynthetic process via diaminopimelate"/>
    <property type="evidence" value="ECO:0007669"/>
    <property type="project" value="TreeGrafter"/>
</dbReference>
<dbReference type="SUPFAM" id="SSF51419">
    <property type="entry name" value="PLP-binding barrel"/>
    <property type="match status" value="1"/>
</dbReference>
<dbReference type="EMBL" id="FXTP01000006">
    <property type="protein sequence ID" value="SMO61729.1"/>
    <property type="molecule type" value="Genomic_DNA"/>
</dbReference>
<dbReference type="SUPFAM" id="SSF50621">
    <property type="entry name" value="Alanine racemase C-terminal domain-like"/>
    <property type="match status" value="1"/>
</dbReference>
<keyword evidence="5" id="KW-1185">Reference proteome</keyword>
<dbReference type="OrthoDB" id="9802241at2"/>
<evidence type="ECO:0000259" key="3">
    <source>
        <dbReference type="Pfam" id="PF02784"/>
    </source>
</evidence>
<dbReference type="Proteomes" id="UP000317557">
    <property type="component" value="Unassembled WGS sequence"/>
</dbReference>
<feature type="domain" description="Orn/DAP/Arg decarboxylase 2 N-terminal" evidence="3">
    <location>
        <begin position="49"/>
        <end position="257"/>
    </location>
</feature>
<dbReference type="CDD" id="cd06842">
    <property type="entry name" value="PLPDE_III_Y4yA_like"/>
    <property type="match status" value="1"/>
</dbReference>
<dbReference type="InterPro" id="IPR009006">
    <property type="entry name" value="Ala_racemase/Decarboxylase_C"/>
</dbReference>
<dbReference type="GO" id="GO:0008836">
    <property type="term" value="F:diaminopimelate decarboxylase activity"/>
    <property type="evidence" value="ECO:0007669"/>
    <property type="project" value="TreeGrafter"/>
</dbReference>
<keyword evidence="2" id="KW-0663">Pyridoxal phosphate</keyword>
<dbReference type="InterPro" id="IPR022644">
    <property type="entry name" value="De-COase2_N"/>
</dbReference>
<evidence type="ECO:0000313" key="4">
    <source>
        <dbReference type="EMBL" id="SMO61729.1"/>
    </source>
</evidence>
<reference evidence="4 5" key="1">
    <citation type="submission" date="2017-05" db="EMBL/GenBank/DDBJ databases">
        <authorList>
            <person name="Varghese N."/>
            <person name="Submissions S."/>
        </authorList>
    </citation>
    <scope>NUCLEOTIDE SEQUENCE [LARGE SCALE GENOMIC DNA]</scope>
    <source>
        <strain evidence="4 5">DSM 21985</strain>
    </source>
</reference>
<evidence type="ECO:0000313" key="5">
    <source>
        <dbReference type="Proteomes" id="UP000317557"/>
    </source>
</evidence>
<dbReference type="Gene3D" id="2.40.37.10">
    <property type="entry name" value="Lyase, Ornithine Decarboxylase, Chain A, domain 1"/>
    <property type="match status" value="1"/>
</dbReference>
<dbReference type="RefSeq" id="WP_142454100.1">
    <property type="nucleotide sequence ID" value="NZ_FXTP01000006.1"/>
</dbReference>
<evidence type="ECO:0000256" key="2">
    <source>
        <dbReference type="ARBA" id="ARBA00022898"/>
    </source>
</evidence>
<dbReference type="Pfam" id="PF02784">
    <property type="entry name" value="Orn_Arg_deC_N"/>
    <property type="match status" value="1"/>
</dbReference>